<feature type="compositionally biased region" description="Polar residues" evidence="1">
    <location>
        <begin position="276"/>
        <end position="286"/>
    </location>
</feature>
<feature type="compositionally biased region" description="Low complexity" evidence="1">
    <location>
        <begin position="332"/>
        <end position="356"/>
    </location>
</feature>
<dbReference type="eggNOG" id="ENOG502T3E7">
    <property type="taxonomic scope" value="Eukaryota"/>
</dbReference>
<dbReference type="VEuPathDB" id="FungiDB:GLRG_06861"/>
<feature type="compositionally biased region" description="Basic and acidic residues" evidence="1">
    <location>
        <begin position="312"/>
        <end position="325"/>
    </location>
</feature>
<feature type="region of interest" description="Disordered" evidence="1">
    <location>
        <begin position="89"/>
        <end position="118"/>
    </location>
</feature>
<evidence type="ECO:0000313" key="4">
    <source>
        <dbReference type="Proteomes" id="UP000008782"/>
    </source>
</evidence>
<proteinExistence type="predicted"/>
<dbReference type="HOGENOM" id="CLU_009485_0_0_1"/>
<name>E3QL34_COLGM</name>
<dbReference type="Proteomes" id="UP000008782">
    <property type="component" value="Unassembled WGS sequence"/>
</dbReference>
<feature type="compositionally biased region" description="Low complexity" evidence="1">
    <location>
        <begin position="860"/>
        <end position="939"/>
    </location>
</feature>
<feature type="compositionally biased region" description="Basic and acidic residues" evidence="1">
    <location>
        <begin position="506"/>
        <end position="517"/>
    </location>
</feature>
<feature type="compositionally biased region" description="Polar residues" evidence="1">
    <location>
        <begin position="89"/>
        <end position="104"/>
    </location>
</feature>
<feature type="region of interest" description="Disordered" evidence="1">
    <location>
        <begin position="845"/>
        <end position="983"/>
    </location>
</feature>
<dbReference type="EMBL" id="GG697356">
    <property type="protein sequence ID" value="EFQ31572.1"/>
    <property type="molecule type" value="Genomic_DNA"/>
</dbReference>
<feature type="compositionally biased region" description="Low complexity" evidence="1">
    <location>
        <begin position="136"/>
        <end position="150"/>
    </location>
</feature>
<feature type="region of interest" description="Disordered" evidence="1">
    <location>
        <begin position="506"/>
        <end position="575"/>
    </location>
</feature>
<evidence type="ECO:0000256" key="2">
    <source>
        <dbReference type="SAM" id="SignalP"/>
    </source>
</evidence>
<evidence type="ECO:0000313" key="3">
    <source>
        <dbReference type="EMBL" id="EFQ31572.1"/>
    </source>
</evidence>
<feature type="compositionally biased region" description="Polar residues" evidence="1">
    <location>
        <begin position="190"/>
        <end position="251"/>
    </location>
</feature>
<feature type="region of interest" description="Disordered" evidence="1">
    <location>
        <begin position="134"/>
        <end position="379"/>
    </location>
</feature>
<keyword evidence="2" id="KW-0732">Signal</keyword>
<feature type="compositionally biased region" description="Polar residues" evidence="1">
    <location>
        <begin position="357"/>
        <end position="379"/>
    </location>
</feature>
<sequence length="1134" mass="120904">MATRTPSLKPLLRGVLHLIVFALLVETSQARGRDPKKRDERSQALNPIVTTDVATLSLSASERGKERVVTSIITTHILVTLPYDASELPSSLTHQPVTSSTLNGLPTIRDPENSSKQSWNTTFINTVGSASLIKQSASSGDSPGSSSFTSLQENRSTGARSTSFSVPNGGAPSSSPLDSAQGGQPKSGENESSTSAMQASLSEGGTAQTSRVTTIPGQAATSSANSQAVGLPSGSTQVTGNDPFFSSSAAEDSTIADPSPTSVSDSHGTNHDVRTPSMSLSMSGGASTHEPPTTTTGEGQQSSKSSEVSEVNQDKSTKTPEDNDNNKPTTASPGSTRISSATSSSAASPAGQSVSSTSTAGPGSTYSSGPISTASPTSSDTLEYATVPMFATSKPPEGIDPTTIVTWTSTELTKTTTRDGIAWPTIFPVWFCGGGQLLCPPKCLIPFLSCGGLNLPGPRGFPWAKPPAHKPRALLRPPRDNFRVDDKLHHHLRHGHLQADRRLQQDPRHHDNDDLHHTLGHAGPGGALLRRQGISMPELRSQTGRQRPHRPPARLHPPDPGLLDGPKGLTRPEDWPEGPQNWWDRMWRYVYHYCDGLTAPRLTLDGERLEMGYSTMHADVFGDRPLAGATGPFWGCSGVIIVTKRGIYTSHVWEIPNFHKGTHKPTALDWDAEFDEGILQFLKRGSGDRIGGYKGIDQLRRETDIFDNIAQDTLAVILHVPSSMTFAGTSQIPPNYGGFEPRHDRLVGRWADFIADDLGFPRDKIRKNIYVKGPSYWPAYAQERNPLSPMDMYSPPYGLLHWQYHPAHVISTTADGAEVRKPTIRVWYEKFLVFEESWCPPGAVAARDDKSAGSCPMPAAPGHSSPAASGGSASASGSASTPALMSVSASPSASVSTSASIGRGSSSAGSSRTRDPSSGVSKSVSPSTPSLRSSTPSSRQAAASSSKLKITDWRPATPGVIVTSRTKPTSTVLADDPGPEPGIPDIPRIVFGRRSKPLPGSGPGHAPSKRLVQISQEIAFGGDKANHTAVVTVYDMSGNSETVLASERDSKGGGPVDLPSLLTVKDQHGGRLDVRFMSEMQQIELESNRRGRTERWTLTSIQDVKNPDKAYCQVRGVTTGKGVLKRSVDCFYNT</sequence>
<accession>E3QL34</accession>
<keyword evidence="4" id="KW-1185">Reference proteome</keyword>
<feature type="compositionally biased region" description="Polar residues" evidence="1">
    <location>
        <begin position="151"/>
        <end position="184"/>
    </location>
</feature>
<dbReference type="AlphaFoldDB" id="E3QL34"/>
<dbReference type="STRING" id="645133.E3QL34"/>
<dbReference type="RefSeq" id="XP_008095592.1">
    <property type="nucleotide sequence ID" value="XM_008097401.1"/>
</dbReference>
<gene>
    <name evidence="3" type="ORF">GLRG_06861</name>
</gene>
<protein>
    <submittedName>
        <fullName evidence="3">Uncharacterized protein</fullName>
    </submittedName>
</protein>
<feature type="signal peptide" evidence="2">
    <location>
        <begin position="1"/>
        <end position="30"/>
    </location>
</feature>
<dbReference type="OrthoDB" id="3886018at2759"/>
<feature type="compositionally biased region" description="Low complexity" evidence="1">
    <location>
        <begin position="287"/>
        <end position="311"/>
    </location>
</feature>
<evidence type="ECO:0000256" key="1">
    <source>
        <dbReference type="SAM" id="MobiDB-lite"/>
    </source>
</evidence>
<feature type="chain" id="PRO_5003180532" evidence="2">
    <location>
        <begin position="31"/>
        <end position="1134"/>
    </location>
</feature>
<reference evidence="4" key="1">
    <citation type="journal article" date="2012" name="Nat. Genet.">
        <title>Lifestyle transitions in plant pathogenic Colletotrichum fungi deciphered by genome and transcriptome analyses.</title>
        <authorList>
            <person name="O'Connell R.J."/>
            <person name="Thon M.R."/>
            <person name="Hacquard S."/>
            <person name="Amyotte S.G."/>
            <person name="Kleemann J."/>
            <person name="Torres M.F."/>
            <person name="Damm U."/>
            <person name="Buiate E.A."/>
            <person name="Epstein L."/>
            <person name="Alkan N."/>
            <person name="Altmueller J."/>
            <person name="Alvarado-Balderrama L."/>
            <person name="Bauser C.A."/>
            <person name="Becker C."/>
            <person name="Birren B.W."/>
            <person name="Chen Z."/>
            <person name="Choi J."/>
            <person name="Crouch J.A."/>
            <person name="Duvick J.P."/>
            <person name="Farman M.A."/>
            <person name="Gan P."/>
            <person name="Heiman D."/>
            <person name="Henrissat B."/>
            <person name="Howard R.J."/>
            <person name="Kabbage M."/>
            <person name="Koch C."/>
            <person name="Kracher B."/>
            <person name="Kubo Y."/>
            <person name="Law A.D."/>
            <person name="Lebrun M.-H."/>
            <person name="Lee Y.-H."/>
            <person name="Miyara I."/>
            <person name="Moore N."/>
            <person name="Neumann U."/>
            <person name="Nordstroem K."/>
            <person name="Panaccione D.G."/>
            <person name="Panstruga R."/>
            <person name="Place M."/>
            <person name="Proctor R.H."/>
            <person name="Prusky D."/>
            <person name="Rech G."/>
            <person name="Reinhardt R."/>
            <person name="Rollins J.A."/>
            <person name="Rounsley S."/>
            <person name="Schardl C.L."/>
            <person name="Schwartz D.C."/>
            <person name="Shenoy N."/>
            <person name="Shirasu K."/>
            <person name="Sikhakolli U.R."/>
            <person name="Stueber K."/>
            <person name="Sukno S.A."/>
            <person name="Sweigard J.A."/>
            <person name="Takano Y."/>
            <person name="Takahara H."/>
            <person name="Trail F."/>
            <person name="van der Does H.C."/>
            <person name="Voll L.M."/>
            <person name="Will I."/>
            <person name="Young S."/>
            <person name="Zeng Q."/>
            <person name="Zhang J."/>
            <person name="Zhou S."/>
            <person name="Dickman M.B."/>
            <person name="Schulze-Lefert P."/>
            <person name="Ver Loren van Themaat E."/>
            <person name="Ma L.-J."/>
            <person name="Vaillancourt L.J."/>
        </authorList>
    </citation>
    <scope>NUCLEOTIDE SEQUENCE [LARGE SCALE GENOMIC DNA]</scope>
    <source>
        <strain evidence="4">M1.001 / M2 / FGSC 10212</strain>
    </source>
</reference>
<organism evidence="4">
    <name type="scientific">Colletotrichum graminicola (strain M1.001 / M2 / FGSC 10212)</name>
    <name type="common">Maize anthracnose fungus</name>
    <name type="synonym">Glomerella graminicola</name>
    <dbReference type="NCBI Taxonomy" id="645133"/>
    <lineage>
        <taxon>Eukaryota</taxon>
        <taxon>Fungi</taxon>
        <taxon>Dikarya</taxon>
        <taxon>Ascomycota</taxon>
        <taxon>Pezizomycotina</taxon>
        <taxon>Sordariomycetes</taxon>
        <taxon>Hypocreomycetidae</taxon>
        <taxon>Glomerellales</taxon>
        <taxon>Glomerellaceae</taxon>
        <taxon>Colletotrichum</taxon>
        <taxon>Colletotrichum graminicola species complex</taxon>
    </lineage>
</organism>
<dbReference type="GeneID" id="24412226"/>
<feature type="compositionally biased region" description="Polar residues" evidence="1">
    <location>
        <begin position="963"/>
        <end position="972"/>
    </location>
</feature>